<dbReference type="InterPro" id="IPR011992">
    <property type="entry name" value="EF-hand-dom_pair"/>
</dbReference>
<proteinExistence type="predicted"/>
<dbReference type="PANTHER" id="PTHR24127:SF1">
    <property type="entry name" value="ANKYRIN REPEAT AND EF-HAND DOMAIN-CONTAINING PROTEIN 1"/>
    <property type="match status" value="1"/>
</dbReference>
<feature type="compositionally biased region" description="Gly residues" evidence="2">
    <location>
        <begin position="670"/>
        <end position="681"/>
    </location>
</feature>
<name>A0AAD9N5P1_9ANNE</name>
<protein>
    <recommendedName>
        <fullName evidence="3">EF-hand domain-containing protein</fullName>
    </recommendedName>
</protein>
<feature type="region of interest" description="Disordered" evidence="2">
    <location>
        <begin position="647"/>
        <end position="698"/>
    </location>
</feature>
<dbReference type="Gene3D" id="1.10.238.10">
    <property type="entry name" value="EF-hand"/>
    <property type="match status" value="1"/>
</dbReference>
<dbReference type="PROSITE" id="PS50088">
    <property type="entry name" value="ANK_REPEAT"/>
    <property type="match status" value="7"/>
</dbReference>
<dbReference type="InterPro" id="IPR036770">
    <property type="entry name" value="Ankyrin_rpt-contain_sf"/>
</dbReference>
<evidence type="ECO:0000256" key="2">
    <source>
        <dbReference type="SAM" id="MobiDB-lite"/>
    </source>
</evidence>
<dbReference type="SUPFAM" id="SSF48403">
    <property type="entry name" value="Ankyrin repeat"/>
    <property type="match status" value="2"/>
</dbReference>
<comment type="caution">
    <text evidence="4">The sequence shown here is derived from an EMBL/GenBank/DDBJ whole genome shotgun (WGS) entry which is preliminary data.</text>
</comment>
<dbReference type="InterPro" id="IPR002110">
    <property type="entry name" value="Ankyrin_rpt"/>
</dbReference>
<evidence type="ECO:0000256" key="1">
    <source>
        <dbReference type="PROSITE-ProRule" id="PRU00023"/>
    </source>
</evidence>
<evidence type="ECO:0000313" key="4">
    <source>
        <dbReference type="EMBL" id="KAK2157705.1"/>
    </source>
</evidence>
<reference evidence="4" key="1">
    <citation type="journal article" date="2023" name="Mol. Biol. Evol.">
        <title>Third-Generation Sequencing Reveals the Adaptive Role of the Epigenome in Three Deep-Sea Polychaetes.</title>
        <authorList>
            <person name="Perez M."/>
            <person name="Aroh O."/>
            <person name="Sun Y."/>
            <person name="Lan Y."/>
            <person name="Juniper S.K."/>
            <person name="Young C.R."/>
            <person name="Angers B."/>
            <person name="Qian P.Y."/>
        </authorList>
    </citation>
    <scope>NUCLEOTIDE SEQUENCE</scope>
    <source>
        <strain evidence="4">P08H-3</strain>
    </source>
</reference>
<feature type="repeat" description="ANK" evidence="1">
    <location>
        <begin position="553"/>
        <end position="585"/>
    </location>
</feature>
<evidence type="ECO:0000259" key="3">
    <source>
        <dbReference type="PROSITE" id="PS50222"/>
    </source>
</evidence>
<dbReference type="PANTHER" id="PTHR24127">
    <property type="entry name" value="ANKYRIN REPEAT AND EF-HAND DOMAIN-CONTAINING PROTEIN 1"/>
    <property type="match status" value="1"/>
</dbReference>
<dbReference type="Proteomes" id="UP001208570">
    <property type="component" value="Unassembled WGS sequence"/>
</dbReference>
<accession>A0AAD9N5P1</accession>
<gene>
    <name evidence="4" type="ORF">LSH36_186g02028</name>
</gene>
<dbReference type="SUPFAM" id="SSF47473">
    <property type="entry name" value="EF-hand"/>
    <property type="match status" value="1"/>
</dbReference>
<dbReference type="Pfam" id="PF12796">
    <property type="entry name" value="Ank_2"/>
    <property type="match status" value="3"/>
</dbReference>
<dbReference type="InterPro" id="IPR002048">
    <property type="entry name" value="EF_hand_dom"/>
</dbReference>
<feature type="repeat" description="ANK" evidence="1">
    <location>
        <begin position="520"/>
        <end position="552"/>
    </location>
</feature>
<dbReference type="PROSITE" id="PS50297">
    <property type="entry name" value="ANK_REP_REGION"/>
    <property type="match status" value="6"/>
</dbReference>
<evidence type="ECO:0000313" key="5">
    <source>
        <dbReference type="Proteomes" id="UP001208570"/>
    </source>
</evidence>
<feature type="domain" description="EF-hand" evidence="3">
    <location>
        <begin position="331"/>
        <end position="366"/>
    </location>
</feature>
<feature type="repeat" description="ANK" evidence="1">
    <location>
        <begin position="251"/>
        <end position="283"/>
    </location>
</feature>
<feature type="repeat" description="ANK" evidence="1">
    <location>
        <begin position="218"/>
        <end position="250"/>
    </location>
</feature>
<dbReference type="EMBL" id="JAODUP010000186">
    <property type="protein sequence ID" value="KAK2157705.1"/>
    <property type="molecule type" value="Genomic_DNA"/>
</dbReference>
<dbReference type="SMART" id="SM00248">
    <property type="entry name" value="ANK"/>
    <property type="match status" value="10"/>
</dbReference>
<dbReference type="GO" id="GO:0005509">
    <property type="term" value="F:calcium ion binding"/>
    <property type="evidence" value="ECO:0007669"/>
    <property type="project" value="InterPro"/>
</dbReference>
<dbReference type="AlphaFoldDB" id="A0AAD9N5P1"/>
<keyword evidence="1" id="KW-0040">ANK repeat</keyword>
<keyword evidence="5" id="KW-1185">Reference proteome</keyword>
<feature type="repeat" description="ANK" evidence="1">
    <location>
        <begin position="586"/>
        <end position="618"/>
    </location>
</feature>
<dbReference type="PRINTS" id="PR01415">
    <property type="entry name" value="ANKYRIN"/>
</dbReference>
<sequence length="778" mass="85941">MPIAQTRLETLQICKLLQCVREEDREQIKKLHTNGVPQLINYNEPKQGDTALAIAAVANNDSMIEFLLEQGAHPDIVDFKGRSAVMRAAEYGHVQCMEKLTLAKANLSLTDVEGKGVLFYCISPTQRHQKCMEIALEHGADVNNKTKDGVAVFLQACETAKDNEKVCLLMLEKGADPNSKNEKTKRTALMAAAGSGSVPVVQAILQRGAEVNELMVRTKTHAAHEAAKGGHLDVLKVLSAYGANFDQTDDQGNTPIHLAAKYGHGVCCRFLGQRGCNPKPKNNEGLTARLLAKEEGQKDAIKECRKAEKTFGKVGKNNEPWALALYDFCCEHEEQLRETFQKLDGDALGTVSKEDFIETLTNIGAPMPEDSDMKKIILTVDRGKEEGIDYNEFLSAKKYINKLYLMSAFDGKKKKKKKGGKGKKGKTKIPLFICTQGDGPRVADGGPPEVYITQHIHFTDTKRFDRDAPPRHPLQDDSAWYLQQPDKTYLNINDVAKHSDFDSLKDALTRGTPVDVRDKYYKTPLMVASVYGNLAVARFLVENGADVNAQDNFKWTPLHFACHAGMKDLVEYLLDQGANLEAASLNGATPFLRAIQSSKPAVVQYLIDRGCKVQVENKKGQSAVDIAGYWADPRVYDIVKTKWDSLPPVKDKTKGGKKGGGKRPASTPSGDGGPAKGGGGRPYSAHHENISPSRPRKGSILRAASALAGGCEEREDITFIPLKVWTKQPTTQELLEAKERKRQRYGWEVDFSDFKMPFLKNVANRIEEFGGFDDDDDD</sequence>
<organism evidence="4 5">
    <name type="scientific">Paralvinella palmiformis</name>
    <dbReference type="NCBI Taxonomy" id="53620"/>
    <lineage>
        <taxon>Eukaryota</taxon>
        <taxon>Metazoa</taxon>
        <taxon>Spiralia</taxon>
        <taxon>Lophotrochozoa</taxon>
        <taxon>Annelida</taxon>
        <taxon>Polychaeta</taxon>
        <taxon>Sedentaria</taxon>
        <taxon>Canalipalpata</taxon>
        <taxon>Terebellida</taxon>
        <taxon>Terebelliformia</taxon>
        <taxon>Alvinellidae</taxon>
        <taxon>Paralvinella</taxon>
    </lineage>
</organism>
<dbReference type="InterPro" id="IPR052801">
    <property type="entry name" value="Ankyrin-EF-hand"/>
</dbReference>
<feature type="repeat" description="ANK" evidence="1">
    <location>
        <begin position="47"/>
        <end position="79"/>
    </location>
</feature>
<dbReference type="Gene3D" id="1.25.40.20">
    <property type="entry name" value="Ankyrin repeat-containing domain"/>
    <property type="match status" value="3"/>
</dbReference>
<dbReference type="Pfam" id="PF00023">
    <property type="entry name" value="Ank"/>
    <property type="match status" value="1"/>
</dbReference>
<feature type="repeat" description="ANK" evidence="1">
    <location>
        <begin position="184"/>
        <end position="212"/>
    </location>
</feature>
<dbReference type="PROSITE" id="PS50222">
    <property type="entry name" value="EF_HAND_2"/>
    <property type="match status" value="1"/>
</dbReference>